<keyword evidence="3" id="KW-1185">Reference proteome</keyword>
<accession>A0A2T6ZU48</accession>
<dbReference type="STRING" id="42251.A0A2T6ZU48"/>
<dbReference type="OrthoDB" id="8300278at2759"/>
<reference evidence="2 3" key="1">
    <citation type="submission" date="2017-04" db="EMBL/GenBank/DDBJ databases">
        <title>Draft genome sequence of Tuber borchii Vittad., a whitish edible truffle.</title>
        <authorList>
            <consortium name="DOE Joint Genome Institute"/>
            <person name="Murat C."/>
            <person name="Kuo A."/>
            <person name="Barry K.W."/>
            <person name="Clum A."/>
            <person name="Dockter R.B."/>
            <person name="Fauchery L."/>
            <person name="Iotti M."/>
            <person name="Kohler A."/>
            <person name="Labutti K."/>
            <person name="Lindquist E.A."/>
            <person name="Lipzen A."/>
            <person name="Ohm R.A."/>
            <person name="Wang M."/>
            <person name="Grigoriev I.V."/>
            <person name="Zambonelli A."/>
            <person name="Martin F.M."/>
        </authorList>
    </citation>
    <scope>NUCLEOTIDE SEQUENCE [LARGE SCALE GENOMIC DNA]</scope>
    <source>
        <strain evidence="2 3">Tbo3840</strain>
    </source>
</reference>
<name>A0A2T6ZU48_TUBBO</name>
<organism evidence="2 3">
    <name type="scientific">Tuber borchii</name>
    <name type="common">White truffle</name>
    <dbReference type="NCBI Taxonomy" id="42251"/>
    <lineage>
        <taxon>Eukaryota</taxon>
        <taxon>Fungi</taxon>
        <taxon>Dikarya</taxon>
        <taxon>Ascomycota</taxon>
        <taxon>Pezizomycotina</taxon>
        <taxon>Pezizomycetes</taxon>
        <taxon>Pezizales</taxon>
        <taxon>Tuberaceae</taxon>
        <taxon>Tuber</taxon>
    </lineage>
</organism>
<feature type="domain" description="Aldehyde oxidase/xanthine dehydrogenase second molybdopterin binding" evidence="1">
    <location>
        <begin position="1"/>
        <end position="171"/>
    </location>
</feature>
<dbReference type="GO" id="GO:0005506">
    <property type="term" value="F:iron ion binding"/>
    <property type="evidence" value="ECO:0007669"/>
    <property type="project" value="InterPro"/>
</dbReference>
<proteinExistence type="predicted"/>
<dbReference type="Proteomes" id="UP000244722">
    <property type="component" value="Unassembled WGS sequence"/>
</dbReference>
<dbReference type="SUPFAM" id="SSF56003">
    <property type="entry name" value="Molybdenum cofactor-binding domain"/>
    <property type="match status" value="1"/>
</dbReference>
<dbReference type="InterPro" id="IPR037165">
    <property type="entry name" value="AldOxase/xan_DH_Mopterin-bd_sf"/>
</dbReference>
<dbReference type="Pfam" id="PF20256">
    <property type="entry name" value="MoCoBD_2"/>
    <property type="match status" value="1"/>
</dbReference>
<gene>
    <name evidence="2" type="ORF">B9Z19DRAFT_980787</name>
</gene>
<dbReference type="GO" id="GO:0016491">
    <property type="term" value="F:oxidoreductase activity"/>
    <property type="evidence" value="ECO:0007669"/>
    <property type="project" value="InterPro"/>
</dbReference>
<comment type="caution">
    <text evidence="2">The sequence shown here is derived from an EMBL/GenBank/DDBJ whole genome shotgun (WGS) entry which is preliminary data.</text>
</comment>
<dbReference type="InterPro" id="IPR016208">
    <property type="entry name" value="Ald_Oxase/xanthine_DH-like"/>
</dbReference>
<dbReference type="PANTHER" id="PTHR45444">
    <property type="entry name" value="XANTHINE DEHYDROGENASE"/>
    <property type="match status" value="1"/>
</dbReference>
<sequence>MCQIAAQELNCPPNTIFTSETSSNTVANTSPTAASAGSDLNRITIQYPCQQLNTRLEPYRQRYGSDVTLRTLAHAAYLDLINLTANGFYKMPTIGYKWGNYVDTLPMHFYFTQGAAISRVELDVLTGSDTVLRTDVKMDVGRSVNPTIDCGQIEGAFVQGQGLFTMEEILW</sequence>
<dbReference type="Gene3D" id="3.30.365.10">
    <property type="entry name" value="Aldehyde oxidase/xanthine dehydrogenase, molybdopterin binding domain"/>
    <property type="match status" value="2"/>
</dbReference>
<dbReference type="InterPro" id="IPR046867">
    <property type="entry name" value="AldOxase/xan_DH_MoCoBD2"/>
</dbReference>
<protein>
    <submittedName>
        <fullName evidence="2">Putative xanthine dehydrogenase</fullName>
    </submittedName>
</protein>
<dbReference type="EMBL" id="NESQ01000101">
    <property type="protein sequence ID" value="PUU79010.1"/>
    <property type="molecule type" value="Genomic_DNA"/>
</dbReference>
<evidence type="ECO:0000313" key="2">
    <source>
        <dbReference type="EMBL" id="PUU79010.1"/>
    </source>
</evidence>
<evidence type="ECO:0000259" key="1">
    <source>
        <dbReference type="Pfam" id="PF20256"/>
    </source>
</evidence>
<dbReference type="PANTHER" id="PTHR45444:SF3">
    <property type="entry name" value="XANTHINE DEHYDROGENASE"/>
    <property type="match status" value="1"/>
</dbReference>
<dbReference type="AlphaFoldDB" id="A0A2T6ZU48"/>
<evidence type="ECO:0000313" key="3">
    <source>
        <dbReference type="Proteomes" id="UP000244722"/>
    </source>
</evidence>